<evidence type="ECO:0000313" key="2">
    <source>
        <dbReference type="Proteomes" id="UP000829494"/>
    </source>
</evidence>
<dbReference type="GeneID" id="66860401"/>
<evidence type="ECO:0000313" key="1">
    <source>
        <dbReference type="EMBL" id="UNZ00526.1"/>
    </source>
</evidence>
<sequence length="64" mass="6966">MTALTCTSATLALAAVGRLLATAVALLARDPARRDDARKVLRLLLAHHPTRRANRARPGRRANR</sequence>
<gene>
    <name evidence="1" type="ORF">SRIMR7_00065</name>
</gene>
<dbReference type="RefSeq" id="WP_003980077.1">
    <property type="nucleotide sequence ID" value="NZ_CP043497.1"/>
</dbReference>
<proteinExistence type="predicted"/>
<accession>A0ABY3YSJ5</accession>
<name>A0ABY3YSJ5_STRRM</name>
<dbReference type="Proteomes" id="UP000829494">
    <property type="component" value="Chromosome"/>
</dbReference>
<reference evidence="1 2" key="1">
    <citation type="submission" date="2022-03" db="EMBL/GenBank/DDBJ databases">
        <title>Complete genome of Streptomyces rimosus ssp. rimosus R7 (=ATCC 10970).</title>
        <authorList>
            <person name="Beganovic S."/>
            <person name="Ruckert C."/>
            <person name="Busche T."/>
            <person name="Kalinowski J."/>
            <person name="Wittmann C."/>
        </authorList>
    </citation>
    <scope>NUCLEOTIDE SEQUENCE [LARGE SCALE GENOMIC DNA]</scope>
    <source>
        <strain evidence="1 2">R7</strain>
    </source>
</reference>
<dbReference type="EMBL" id="CP094298">
    <property type="protein sequence ID" value="UNZ00526.1"/>
    <property type="molecule type" value="Genomic_DNA"/>
</dbReference>
<keyword evidence="2" id="KW-1185">Reference proteome</keyword>
<organism evidence="1 2">
    <name type="scientific">Streptomyces rimosus subsp. rimosus</name>
    <dbReference type="NCBI Taxonomy" id="132474"/>
    <lineage>
        <taxon>Bacteria</taxon>
        <taxon>Bacillati</taxon>
        <taxon>Actinomycetota</taxon>
        <taxon>Actinomycetes</taxon>
        <taxon>Kitasatosporales</taxon>
        <taxon>Streptomycetaceae</taxon>
        <taxon>Streptomyces</taxon>
    </lineage>
</organism>
<protein>
    <submittedName>
        <fullName evidence="1">Uncharacterized protein</fullName>
    </submittedName>
</protein>